<organism evidence="5 6">
    <name type="scientific">Streptomyces cacaoi</name>
    <dbReference type="NCBI Taxonomy" id="1898"/>
    <lineage>
        <taxon>Bacteria</taxon>
        <taxon>Bacillati</taxon>
        <taxon>Actinomycetota</taxon>
        <taxon>Actinomycetes</taxon>
        <taxon>Kitasatosporales</taxon>
        <taxon>Streptomycetaceae</taxon>
        <taxon>Streptomyces</taxon>
    </lineage>
</organism>
<dbReference type="GO" id="GO:0008276">
    <property type="term" value="F:protein methyltransferase activity"/>
    <property type="evidence" value="ECO:0007669"/>
    <property type="project" value="TreeGrafter"/>
</dbReference>
<dbReference type="SUPFAM" id="SSF53335">
    <property type="entry name" value="S-adenosyl-L-methionine-dependent methyltransferases"/>
    <property type="match status" value="1"/>
</dbReference>
<evidence type="ECO:0000259" key="4">
    <source>
        <dbReference type="Pfam" id="PF05175"/>
    </source>
</evidence>
<dbReference type="InterPro" id="IPR007848">
    <property type="entry name" value="Small_mtfrase_dom"/>
</dbReference>
<gene>
    <name evidence="5" type="ORF">SCA03_11050</name>
</gene>
<proteinExistence type="predicted"/>
<evidence type="ECO:0000313" key="6">
    <source>
        <dbReference type="Proteomes" id="UP000319210"/>
    </source>
</evidence>
<keyword evidence="6" id="KW-1185">Reference proteome</keyword>
<sequence length="238" mass="25354">MPDRQQDGSPPPDAGVAEGLSLIARAEQDGERTFRMLGREWKLLSGVFSPVLSYGTVFYSRAVPFPAGGRFLEIGCGAGVTAVQAALAGCEDVLAVDINPRAVANARLNAARHGATAVRTRVADVFAGLRGEGVFDGVFWNIPYVSLAADYVHTSPLSRAVFDIEHQGSRAYLSGVRDFLAHGGSAHVGLGNIGDLRALENIAAEYGWAVRLVATGAAEPDLHVEHRLYRLVDHDAHP</sequence>
<evidence type="ECO:0000256" key="2">
    <source>
        <dbReference type="ARBA" id="ARBA00022679"/>
    </source>
</evidence>
<dbReference type="GO" id="GO:0008757">
    <property type="term" value="F:S-adenosylmethionine-dependent methyltransferase activity"/>
    <property type="evidence" value="ECO:0007669"/>
    <property type="project" value="TreeGrafter"/>
</dbReference>
<protein>
    <recommendedName>
        <fullName evidence="4">Methyltransferase small domain-containing protein</fullName>
    </recommendedName>
</protein>
<feature type="domain" description="Methyltransferase small" evidence="4">
    <location>
        <begin position="44"/>
        <end position="146"/>
    </location>
</feature>
<keyword evidence="3" id="KW-0949">S-adenosyl-L-methionine</keyword>
<dbReference type="GO" id="GO:0035657">
    <property type="term" value="C:eRF1 methyltransferase complex"/>
    <property type="evidence" value="ECO:0007669"/>
    <property type="project" value="TreeGrafter"/>
</dbReference>
<dbReference type="InterPro" id="IPR052190">
    <property type="entry name" value="Euk-Arch_PrmC-MTase"/>
</dbReference>
<dbReference type="AlphaFoldDB" id="A0A4Y3QT12"/>
<dbReference type="CDD" id="cd02440">
    <property type="entry name" value="AdoMet_MTases"/>
    <property type="match status" value="1"/>
</dbReference>
<dbReference type="Proteomes" id="UP000319210">
    <property type="component" value="Unassembled WGS sequence"/>
</dbReference>
<dbReference type="Pfam" id="PF05175">
    <property type="entry name" value="MTS"/>
    <property type="match status" value="1"/>
</dbReference>
<evidence type="ECO:0000313" key="5">
    <source>
        <dbReference type="EMBL" id="GEB48554.1"/>
    </source>
</evidence>
<dbReference type="PANTHER" id="PTHR45875:SF1">
    <property type="entry name" value="METHYLTRANSFERASE N6AMT1"/>
    <property type="match status" value="1"/>
</dbReference>
<name>A0A4Y3QT12_STRCI</name>
<dbReference type="PANTHER" id="PTHR45875">
    <property type="entry name" value="METHYLTRANSFERASE N6AMT1"/>
    <property type="match status" value="1"/>
</dbReference>
<dbReference type="InterPro" id="IPR029063">
    <property type="entry name" value="SAM-dependent_MTases_sf"/>
</dbReference>
<dbReference type="EMBL" id="BJMM01000003">
    <property type="protein sequence ID" value="GEB48554.1"/>
    <property type="molecule type" value="Genomic_DNA"/>
</dbReference>
<comment type="caution">
    <text evidence="5">The sequence shown here is derived from an EMBL/GenBank/DDBJ whole genome shotgun (WGS) entry which is preliminary data.</text>
</comment>
<accession>A0A4Y3QT12</accession>
<reference evidence="5 6" key="1">
    <citation type="submission" date="2019-06" db="EMBL/GenBank/DDBJ databases">
        <title>Whole genome shotgun sequence of Streptomyces cacaoi subsp. cacaoi NBRC 12748.</title>
        <authorList>
            <person name="Hosoyama A."/>
            <person name="Uohara A."/>
            <person name="Ohji S."/>
            <person name="Ichikawa N."/>
        </authorList>
    </citation>
    <scope>NUCLEOTIDE SEQUENCE [LARGE SCALE GENOMIC DNA]</scope>
    <source>
        <strain evidence="5 6">NBRC 12748</strain>
    </source>
</reference>
<dbReference type="GO" id="GO:0032259">
    <property type="term" value="P:methylation"/>
    <property type="evidence" value="ECO:0007669"/>
    <property type="project" value="UniProtKB-KW"/>
</dbReference>
<keyword evidence="1" id="KW-0489">Methyltransferase</keyword>
<evidence type="ECO:0000256" key="3">
    <source>
        <dbReference type="ARBA" id="ARBA00022691"/>
    </source>
</evidence>
<dbReference type="Gene3D" id="3.40.50.150">
    <property type="entry name" value="Vaccinia Virus protein VP39"/>
    <property type="match status" value="1"/>
</dbReference>
<dbReference type="RefSeq" id="WP_051847148.1">
    <property type="nucleotide sequence ID" value="NZ_BJMM01000003.1"/>
</dbReference>
<keyword evidence="2" id="KW-0808">Transferase</keyword>
<evidence type="ECO:0000256" key="1">
    <source>
        <dbReference type="ARBA" id="ARBA00022603"/>
    </source>
</evidence>